<dbReference type="RefSeq" id="WP_142538466.1">
    <property type="nucleotide sequence ID" value="NZ_BMIE01000003.1"/>
</dbReference>
<evidence type="ECO:0000313" key="3">
    <source>
        <dbReference type="Proteomes" id="UP000317316"/>
    </source>
</evidence>
<keyword evidence="3" id="KW-1185">Reference proteome</keyword>
<dbReference type="AlphaFoldDB" id="A0A544TAK0"/>
<feature type="domain" description="Antitoxin SocA-like Panacea" evidence="1">
    <location>
        <begin position="26"/>
        <end position="131"/>
    </location>
</feature>
<organism evidence="2 3">
    <name type="scientific">Psychrobacillus lasiicapitis</name>
    <dbReference type="NCBI Taxonomy" id="1636719"/>
    <lineage>
        <taxon>Bacteria</taxon>
        <taxon>Bacillati</taxon>
        <taxon>Bacillota</taxon>
        <taxon>Bacilli</taxon>
        <taxon>Bacillales</taxon>
        <taxon>Bacillaceae</taxon>
        <taxon>Psychrobacillus</taxon>
    </lineage>
</organism>
<dbReference type="InterPro" id="IPR025272">
    <property type="entry name" value="SocA_Panacea"/>
</dbReference>
<proteinExistence type="predicted"/>
<protein>
    <submittedName>
        <fullName evidence="2">DUF4065 domain-containing protein</fullName>
    </submittedName>
</protein>
<dbReference type="EMBL" id="VDGH01000004">
    <property type="protein sequence ID" value="TQR14483.1"/>
    <property type="molecule type" value="Genomic_DNA"/>
</dbReference>
<dbReference type="OrthoDB" id="5196093at2"/>
<gene>
    <name evidence="2" type="ORF">FG382_08485</name>
</gene>
<evidence type="ECO:0000313" key="2">
    <source>
        <dbReference type="EMBL" id="TQR14483.1"/>
    </source>
</evidence>
<evidence type="ECO:0000259" key="1">
    <source>
        <dbReference type="Pfam" id="PF13274"/>
    </source>
</evidence>
<dbReference type="Proteomes" id="UP000317316">
    <property type="component" value="Unassembled WGS sequence"/>
</dbReference>
<sequence length="155" mass="18974">MVKLKYLLRYFTLKYPYKSELSKARLTKMVYLADWFSAKRDGKQITKIDWYFDHYGPFVTDVYEEAKKDKKLEIKHEWTAFGTPKETIYLKNDDDDDIVYKITRQEQRILDQVINETKFLNWSEFIDYVYNTYPIRTQDRYNFLNLIQLAKNDEE</sequence>
<dbReference type="Pfam" id="PF13274">
    <property type="entry name" value="SocA_Panacea"/>
    <property type="match status" value="1"/>
</dbReference>
<reference evidence="2 3" key="1">
    <citation type="submission" date="2019-05" db="EMBL/GenBank/DDBJ databases">
        <title>Psychrobacillus vulpis sp. nov., a new species isolated from feces of a red fox that inhabits in The Tablas de Daimiel Natural Park, Albacete, Spain.</title>
        <authorList>
            <person name="Rodriguez M."/>
            <person name="Reina J.C."/>
            <person name="Bejar V."/>
            <person name="Llamas I."/>
        </authorList>
    </citation>
    <scope>NUCLEOTIDE SEQUENCE [LARGE SCALE GENOMIC DNA]</scope>
    <source>
        <strain evidence="2 3">NEAU-3TGS17</strain>
    </source>
</reference>
<name>A0A544TAK0_9BACI</name>
<accession>A0A544TAK0</accession>
<comment type="caution">
    <text evidence="2">The sequence shown here is derived from an EMBL/GenBank/DDBJ whole genome shotgun (WGS) entry which is preliminary data.</text>
</comment>